<proteinExistence type="inferred from homology"/>
<name>A0A4R8G1T3_9RHOB</name>
<sequence length="292" mass="31832">MRPLSPPAFRDPAPSRWAYRAQRLWLTPFVRKAVLKGLPLVVLAAIPTIWLADADRRAAIGDGLAEIRRDIETRPEFMVKLLVIEGASAPIDREIRATVPLNLPASSFDLDLEAMRQAVTALDAVKSAELRIRSGGVLEMKIQQREAALVWRSRDGLSLLDAGGRRVAALDSRESRADLPLIAGDGAETAAPEAVALFAAAAPISERVRGLVRMGERRWDVVLDRDQRILLPETGAVAALERVIALEDVSGMLARDIVAVDLRNPSRPTLRLAPAAIEDFRKIQTTQAGAVN</sequence>
<comment type="function">
    <text evidence="9">Essential cell division protein.</text>
</comment>
<keyword evidence="2 9" id="KW-1003">Cell membrane</keyword>
<keyword evidence="4 9" id="KW-0132">Cell division</keyword>
<evidence type="ECO:0000259" key="10">
    <source>
        <dbReference type="PROSITE" id="PS51779"/>
    </source>
</evidence>
<keyword evidence="3 9" id="KW-0997">Cell inner membrane</keyword>
<keyword evidence="7 9" id="KW-0472">Membrane</keyword>
<dbReference type="GO" id="GO:0043093">
    <property type="term" value="P:FtsZ-dependent cytokinesis"/>
    <property type="evidence" value="ECO:0007669"/>
    <property type="project" value="UniProtKB-UniRule"/>
</dbReference>
<accession>A0A4R8G1T3</accession>
<evidence type="ECO:0000256" key="3">
    <source>
        <dbReference type="ARBA" id="ARBA00022519"/>
    </source>
</evidence>
<dbReference type="GO" id="GO:0090529">
    <property type="term" value="P:cell septum assembly"/>
    <property type="evidence" value="ECO:0007669"/>
    <property type="project" value="InterPro"/>
</dbReference>
<dbReference type="Proteomes" id="UP000295484">
    <property type="component" value="Unassembled WGS sequence"/>
</dbReference>
<comment type="caution">
    <text evidence="11">The sequence shown here is derived from an EMBL/GenBank/DDBJ whole genome shotgun (WGS) entry which is preliminary data.</text>
</comment>
<evidence type="ECO:0000256" key="6">
    <source>
        <dbReference type="ARBA" id="ARBA00022989"/>
    </source>
</evidence>
<dbReference type="HAMAP" id="MF_00911">
    <property type="entry name" value="FtsQ_subfam"/>
    <property type="match status" value="1"/>
</dbReference>
<dbReference type="PROSITE" id="PS51779">
    <property type="entry name" value="POTRA"/>
    <property type="match status" value="1"/>
</dbReference>
<evidence type="ECO:0000256" key="1">
    <source>
        <dbReference type="ARBA" id="ARBA00004370"/>
    </source>
</evidence>
<dbReference type="GO" id="GO:0005886">
    <property type="term" value="C:plasma membrane"/>
    <property type="evidence" value="ECO:0007669"/>
    <property type="project" value="UniProtKB-SubCell"/>
</dbReference>
<dbReference type="AlphaFoldDB" id="A0A4R8G1T3"/>
<dbReference type="InterPro" id="IPR034746">
    <property type="entry name" value="POTRA"/>
</dbReference>
<dbReference type="InterPro" id="IPR005548">
    <property type="entry name" value="Cell_div_FtsQ/DivIB_C"/>
</dbReference>
<evidence type="ECO:0000313" key="11">
    <source>
        <dbReference type="EMBL" id="TDX33657.1"/>
    </source>
</evidence>
<comment type="similarity">
    <text evidence="9">Belongs to the FtsQ/DivIB family. FtsQ subfamily.</text>
</comment>
<comment type="subcellular location">
    <subcellularLocation>
        <location evidence="9">Cell inner membrane</location>
        <topology evidence="9">Single-pass type II membrane protein</topology>
    </subcellularLocation>
    <subcellularLocation>
        <location evidence="1">Membrane</location>
    </subcellularLocation>
    <text evidence="9">Localizes to the division septum.</text>
</comment>
<dbReference type="EMBL" id="SOEB01000001">
    <property type="protein sequence ID" value="TDX33657.1"/>
    <property type="molecule type" value="Genomic_DNA"/>
</dbReference>
<protein>
    <recommendedName>
        <fullName evidence="9">Cell division protein FtsQ</fullName>
    </recommendedName>
</protein>
<dbReference type="PANTHER" id="PTHR35851">
    <property type="entry name" value="CELL DIVISION PROTEIN FTSQ"/>
    <property type="match status" value="1"/>
</dbReference>
<keyword evidence="5 9" id="KW-0812">Transmembrane</keyword>
<evidence type="ECO:0000256" key="4">
    <source>
        <dbReference type="ARBA" id="ARBA00022618"/>
    </source>
</evidence>
<dbReference type="PANTHER" id="PTHR35851:SF1">
    <property type="entry name" value="CELL DIVISION PROTEIN FTSQ"/>
    <property type="match status" value="1"/>
</dbReference>
<keyword evidence="8 9" id="KW-0131">Cell cycle</keyword>
<evidence type="ECO:0000256" key="7">
    <source>
        <dbReference type="ARBA" id="ARBA00023136"/>
    </source>
</evidence>
<evidence type="ECO:0000256" key="5">
    <source>
        <dbReference type="ARBA" id="ARBA00022692"/>
    </source>
</evidence>
<dbReference type="InterPro" id="IPR026579">
    <property type="entry name" value="FtsQ"/>
</dbReference>
<evidence type="ECO:0000313" key="12">
    <source>
        <dbReference type="Proteomes" id="UP000295484"/>
    </source>
</evidence>
<dbReference type="Pfam" id="PF03799">
    <property type="entry name" value="FtsQ_DivIB_C"/>
    <property type="match status" value="1"/>
</dbReference>
<evidence type="ECO:0000256" key="9">
    <source>
        <dbReference type="HAMAP-Rule" id="MF_00911"/>
    </source>
</evidence>
<reference evidence="11 12" key="1">
    <citation type="submission" date="2019-03" db="EMBL/GenBank/DDBJ databases">
        <title>Genomic Encyclopedia of Type Strains, Phase IV (KMG-IV): sequencing the most valuable type-strain genomes for metagenomic binning, comparative biology and taxonomic classification.</title>
        <authorList>
            <person name="Goeker M."/>
        </authorList>
    </citation>
    <scope>NUCLEOTIDE SEQUENCE [LARGE SCALE GENOMIC DNA]</scope>
    <source>
        <strain evidence="11 12">JA181</strain>
    </source>
</reference>
<dbReference type="InterPro" id="IPR045335">
    <property type="entry name" value="FtsQ_C_sf"/>
</dbReference>
<dbReference type="RefSeq" id="WP_113668316.1">
    <property type="nucleotide sequence ID" value="NZ_SOEB01000001.1"/>
</dbReference>
<gene>
    <name evidence="9" type="primary">ftsQ</name>
    <name evidence="11" type="ORF">EV657_10185</name>
</gene>
<keyword evidence="6 9" id="KW-1133">Transmembrane helix</keyword>
<evidence type="ECO:0000256" key="8">
    <source>
        <dbReference type="ARBA" id="ARBA00023306"/>
    </source>
</evidence>
<feature type="domain" description="POTRA" evidence="10">
    <location>
        <begin position="77"/>
        <end position="145"/>
    </location>
</feature>
<dbReference type="GO" id="GO:0032153">
    <property type="term" value="C:cell division site"/>
    <property type="evidence" value="ECO:0007669"/>
    <property type="project" value="UniProtKB-UniRule"/>
</dbReference>
<organism evidence="11 12">
    <name type="scientific">Rhodovulum visakhapatnamense</name>
    <dbReference type="NCBI Taxonomy" id="364297"/>
    <lineage>
        <taxon>Bacteria</taxon>
        <taxon>Pseudomonadati</taxon>
        <taxon>Pseudomonadota</taxon>
        <taxon>Alphaproteobacteria</taxon>
        <taxon>Rhodobacterales</taxon>
        <taxon>Paracoccaceae</taxon>
        <taxon>Rhodovulum</taxon>
    </lineage>
</organism>
<dbReference type="Gene3D" id="3.40.50.11690">
    <property type="entry name" value="Cell division protein FtsQ/DivIB"/>
    <property type="match status" value="1"/>
</dbReference>
<evidence type="ECO:0000256" key="2">
    <source>
        <dbReference type="ARBA" id="ARBA00022475"/>
    </source>
</evidence>